<feature type="transmembrane region" description="Helical" evidence="7">
    <location>
        <begin position="321"/>
        <end position="340"/>
    </location>
</feature>
<organism evidence="8 9">
    <name type="scientific">Blepharisma stoltei</name>
    <dbReference type="NCBI Taxonomy" id="1481888"/>
    <lineage>
        <taxon>Eukaryota</taxon>
        <taxon>Sar</taxon>
        <taxon>Alveolata</taxon>
        <taxon>Ciliophora</taxon>
        <taxon>Postciliodesmatophora</taxon>
        <taxon>Heterotrichea</taxon>
        <taxon>Heterotrichida</taxon>
        <taxon>Blepharismidae</taxon>
        <taxon>Blepharisma</taxon>
    </lineage>
</organism>
<feature type="transmembrane region" description="Helical" evidence="7">
    <location>
        <begin position="230"/>
        <end position="252"/>
    </location>
</feature>
<evidence type="ECO:0000256" key="4">
    <source>
        <dbReference type="ARBA" id="ARBA00022989"/>
    </source>
</evidence>
<feature type="transmembrane region" description="Helical" evidence="7">
    <location>
        <begin position="293"/>
        <end position="315"/>
    </location>
</feature>
<feature type="binding site" evidence="6">
    <location>
        <position position="362"/>
    </location>
    <ligand>
        <name>Zn(2+)</name>
        <dbReference type="ChEBI" id="CHEBI:29105"/>
    </ligand>
</feature>
<accession>A0AAU9JAE1</accession>
<dbReference type="GO" id="GO:0046872">
    <property type="term" value="F:metal ion binding"/>
    <property type="evidence" value="ECO:0007669"/>
    <property type="project" value="UniProtKB-KW"/>
</dbReference>
<dbReference type="InterPro" id="IPR004254">
    <property type="entry name" value="AdipoR/HlyIII-related"/>
</dbReference>
<dbReference type="PANTHER" id="PTHR20855:SF52">
    <property type="entry name" value="ADIPONECTIN RECEPTOR PROTEIN"/>
    <property type="match status" value="1"/>
</dbReference>
<evidence type="ECO:0000256" key="6">
    <source>
        <dbReference type="PIRSR" id="PIRSR604254-1"/>
    </source>
</evidence>
<gene>
    <name evidence="8" type="ORF">BSTOLATCC_MIC26438</name>
</gene>
<keyword evidence="6" id="KW-0862">Zinc</keyword>
<feature type="transmembrane region" description="Helical" evidence="7">
    <location>
        <begin position="258"/>
        <end position="281"/>
    </location>
</feature>
<keyword evidence="5 7" id="KW-0472">Membrane</keyword>
<dbReference type="Pfam" id="PF03006">
    <property type="entry name" value="HlyIII"/>
    <property type="match status" value="1"/>
</dbReference>
<evidence type="ECO:0008006" key="10">
    <source>
        <dbReference type="Google" id="ProtNLM"/>
    </source>
</evidence>
<evidence type="ECO:0000256" key="5">
    <source>
        <dbReference type="ARBA" id="ARBA00023136"/>
    </source>
</evidence>
<keyword evidence="9" id="KW-1185">Reference proteome</keyword>
<evidence type="ECO:0000313" key="9">
    <source>
        <dbReference type="Proteomes" id="UP001162131"/>
    </source>
</evidence>
<evidence type="ECO:0000256" key="7">
    <source>
        <dbReference type="SAM" id="Phobius"/>
    </source>
</evidence>
<comment type="caution">
    <text evidence="8">The sequence shown here is derived from an EMBL/GenBank/DDBJ whole genome shotgun (WGS) entry which is preliminary data.</text>
</comment>
<name>A0AAU9JAE1_9CILI</name>
<keyword evidence="3 7" id="KW-0812">Transmembrane</keyword>
<evidence type="ECO:0000256" key="2">
    <source>
        <dbReference type="ARBA" id="ARBA00007018"/>
    </source>
</evidence>
<dbReference type="GO" id="GO:0038023">
    <property type="term" value="F:signaling receptor activity"/>
    <property type="evidence" value="ECO:0007669"/>
    <property type="project" value="TreeGrafter"/>
</dbReference>
<dbReference type="EMBL" id="CAJZBQ010000025">
    <property type="protein sequence ID" value="CAG9320523.1"/>
    <property type="molecule type" value="Genomic_DNA"/>
</dbReference>
<sequence>MNISELQQDLQTSETHTIGALDNTHTFLKDNEFIHSGYRINFSTTKRILKSLFMCHNESVNIWTHLIGLFVFLFLLWYSIEFLDIAESIGIQLSRVQLLQVLREAFTSSWYYGLSTWELLSNKVHAFVGDWEKEVLYAIETQSALLNSNDIKEIISQKIEEYRLFVIQKIDMGDYVFFGLQSDFTNPEHYLSRWPIYVFVVSAMICLFCSSFYHLFCAHSYKVYKFSSTLDYAGISILIAGSFYPVIYYIYYCHEELVIAYLVGISVCALGVFFSSFTPCFSKPKWRWLRGTTFLMLGLLGLIPCLNLFFIPEALDFATSLLYYMGMALCYIIGVMIYIFRIPERFCPGKLDFIGNSHNIWHCFVLAAAIIHYLGSIDSYYTRQNLTC</sequence>
<feature type="binding site" evidence="6">
    <location>
        <position position="358"/>
    </location>
    <ligand>
        <name>Zn(2+)</name>
        <dbReference type="ChEBI" id="CHEBI:29105"/>
    </ligand>
</feature>
<feature type="transmembrane region" description="Helical" evidence="7">
    <location>
        <begin position="360"/>
        <end position="377"/>
    </location>
</feature>
<evidence type="ECO:0000256" key="1">
    <source>
        <dbReference type="ARBA" id="ARBA00004141"/>
    </source>
</evidence>
<comment type="subcellular location">
    <subcellularLocation>
        <location evidence="1">Membrane</location>
        <topology evidence="1">Multi-pass membrane protein</topology>
    </subcellularLocation>
</comment>
<evidence type="ECO:0000256" key="3">
    <source>
        <dbReference type="ARBA" id="ARBA00022692"/>
    </source>
</evidence>
<dbReference type="GO" id="GO:0016020">
    <property type="term" value="C:membrane"/>
    <property type="evidence" value="ECO:0007669"/>
    <property type="project" value="UniProtKB-SubCell"/>
</dbReference>
<dbReference type="PANTHER" id="PTHR20855">
    <property type="entry name" value="ADIPOR/PROGESTIN RECEPTOR-RELATED"/>
    <property type="match status" value="1"/>
</dbReference>
<dbReference type="Proteomes" id="UP001162131">
    <property type="component" value="Unassembled WGS sequence"/>
</dbReference>
<comment type="similarity">
    <text evidence="2">Belongs to the ADIPOR family.</text>
</comment>
<keyword evidence="6" id="KW-0479">Metal-binding</keyword>
<feature type="transmembrane region" description="Helical" evidence="7">
    <location>
        <begin position="194"/>
        <end position="218"/>
    </location>
</feature>
<proteinExistence type="inferred from homology"/>
<keyword evidence="4 7" id="KW-1133">Transmembrane helix</keyword>
<feature type="transmembrane region" description="Helical" evidence="7">
    <location>
        <begin position="60"/>
        <end position="80"/>
    </location>
</feature>
<protein>
    <recommendedName>
        <fullName evidence="10">Adiponectin receptor protein</fullName>
    </recommendedName>
</protein>
<evidence type="ECO:0000313" key="8">
    <source>
        <dbReference type="EMBL" id="CAG9320523.1"/>
    </source>
</evidence>
<feature type="binding site" evidence="6">
    <location>
        <position position="214"/>
    </location>
    <ligand>
        <name>Zn(2+)</name>
        <dbReference type="ChEBI" id="CHEBI:29105"/>
    </ligand>
</feature>
<dbReference type="AlphaFoldDB" id="A0AAU9JAE1"/>
<reference evidence="8" key="1">
    <citation type="submission" date="2021-09" db="EMBL/GenBank/DDBJ databases">
        <authorList>
            <consortium name="AG Swart"/>
            <person name="Singh M."/>
            <person name="Singh A."/>
            <person name="Seah K."/>
            <person name="Emmerich C."/>
        </authorList>
    </citation>
    <scope>NUCLEOTIDE SEQUENCE</scope>
    <source>
        <strain evidence="8">ATCC30299</strain>
    </source>
</reference>